<organism evidence="1 2">
    <name type="scientific">Venturia effusa</name>
    <dbReference type="NCBI Taxonomy" id="50376"/>
    <lineage>
        <taxon>Eukaryota</taxon>
        <taxon>Fungi</taxon>
        <taxon>Dikarya</taxon>
        <taxon>Ascomycota</taxon>
        <taxon>Pezizomycotina</taxon>
        <taxon>Dothideomycetes</taxon>
        <taxon>Pleosporomycetidae</taxon>
        <taxon>Venturiales</taxon>
        <taxon>Venturiaceae</taxon>
        <taxon>Venturia</taxon>
    </lineage>
</organism>
<keyword evidence="2" id="KW-1185">Reference proteome</keyword>
<evidence type="ECO:0000313" key="1">
    <source>
        <dbReference type="EMBL" id="QDS77669.1"/>
    </source>
</evidence>
<gene>
    <name evidence="1" type="ORF">FKW77_003338</name>
</gene>
<proteinExistence type="predicted"/>
<name>A0A517LPW2_9PEZI</name>
<evidence type="ECO:0000313" key="2">
    <source>
        <dbReference type="Proteomes" id="UP000316270"/>
    </source>
</evidence>
<protein>
    <submittedName>
        <fullName evidence="1">Uncharacterized protein</fullName>
    </submittedName>
</protein>
<dbReference type="EMBL" id="CP042202">
    <property type="protein sequence ID" value="QDS77669.1"/>
    <property type="molecule type" value="Genomic_DNA"/>
</dbReference>
<reference evidence="1 2" key="1">
    <citation type="submission" date="2019-07" db="EMBL/GenBank/DDBJ databases">
        <title>Finished genome of Venturia effusa.</title>
        <authorList>
            <person name="Young C.A."/>
            <person name="Cox M.P."/>
            <person name="Ganley A.R.D."/>
            <person name="David W.J."/>
        </authorList>
    </citation>
    <scope>NUCLEOTIDE SEQUENCE [LARGE SCALE GENOMIC DNA]</scope>
    <source>
        <strain evidence="2">albino</strain>
    </source>
</reference>
<dbReference type="Proteomes" id="UP000316270">
    <property type="component" value="Chromosome 18"/>
</dbReference>
<dbReference type="AlphaFoldDB" id="A0A517LPW2"/>
<sequence>MDGRDICIEKLETKNVKLSNESLNSTKLDARSTKTKTLGEKDQGKVKVLKAKNEKPKGQIHTILEAPEEEEEVLAEALTQAAKNSGHDQASPCQKLREANKQVARLGQRVTSLDHRLAQAT</sequence>
<accession>A0A517LPW2</accession>